<reference evidence="2 3" key="3">
    <citation type="journal article" date="2011" name="Nat. Chem. Biol.">
        <title>Reveromycin A biosynthesis uses RevG and RevJ for stereospecific spiroacetal formation.</title>
        <authorList>
            <person name="Takahashi S."/>
            <person name="Toyoda A."/>
            <person name="Sekiyama Y."/>
            <person name="Takagi H."/>
            <person name="Nogawa T."/>
            <person name="Uramoto M."/>
            <person name="Suzuki R."/>
            <person name="Koshino H."/>
            <person name="Kumano T."/>
            <person name="Panthee S."/>
            <person name="Dairi T."/>
            <person name="Ishikawa J."/>
            <person name="Ikeda H."/>
            <person name="Sakaki Y."/>
            <person name="Osada H."/>
        </authorList>
    </citation>
    <scope>NUCLEOTIDE SEQUENCE [LARGE SCALE GENOMIC DNA]</scope>
    <source>
        <strain evidence="2 3">SN-593</strain>
    </source>
</reference>
<evidence type="ECO:0000313" key="2">
    <source>
        <dbReference type="EMBL" id="BBA96692.1"/>
    </source>
</evidence>
<evidence type="ECO:0000256" key="1">
    <source>
        <dbReference type="SAM" id="MobiDB-lite"/>
    </source>
</evidence>
<keyword evidence="3" id="KW-1185">Reference proteome</keyword>
<feature type="region of interest" description="Disordered" evidence="1">
    <location>
        <begin position="1"/>
        <end position="20"/>
    </location>
</feature>
<reference evidence="2 3" key="2">
    <citation type="journal article" date="2011" name="J. Antibiot.">
        <title>Furaquinocins I and J: novel polyketide isoprenoid hybrid compounds from Streptomyces reveromyceticus SN-593.</title>
        <authorList>
            <person name="Panthee S."/>
            <person name="Takahashi S."/>
            <person name="Takagi H."/>
            <person name="Nogawa T."/>
            <person name="Oowada E."/>
            <person name="Uramoto M."/>
            <person name="Osada H."/>
        </authorList>
    </citation>
    <scope>NUCLEOTIDE SEQUENCE [LARGE SCALE GENOMIC DNA]</scope>
    <source>
        <strain evidence="2 3">SN-593</strain>
    </source>
</reference>
<dbReference type="AlphaFoldDB" id="A0A7U3UQ26"/>
<organism evidence="2 3">
    <name type="scientific">Actinacidiphila reveromycinica</name>
    <dbReference type="NCBI Taxonomy" id="659352"/>
    <lineage>
        <taxon>Bacteria</taxon>
        <taxon>Bacillati</taxon>
        <taxon>Actinomycetota</taxon>
        <taxon>Actinomycetes</taxon>
        <taxon>Kitasatosporales</taxon>
        <taxon>Streptomycetaceae</taxon>
        <taxon>Actinacidiphila</taxon>
    </lineage>
</organism>
<dbReference type="RefSeq" id="WP_202233093.1">
    <property type="nucleotide sequence ID" value="NZ_AP018365.1"/>
</dbReference>
<accession>A0A7U3UQ26</accession>
<protein>
    <submittedName>
        <fullName evidence="2">Uncharacterized protein</fullName>
    </submittedName>
</protein>
<gene>
    <name evidence="2" type="ORF">RVR_2107</name>
</gene>
<evidence type="ECO:0000313" key="3">
    <source>
        <dbReference type="Proteomes" id="UP000595703"/>
    </source>
</evidence>
<name>A0A7U3UQ26_9ACTN</name>
<proteinExistence type="predicted"/>
<dbReference type="KEGG" id="arev:RVR_2107"/>
<reference evidence="2 3" key="1">
    <citation type="journal article" date="2010" name="J. Bacteriol.">
        <title>Biochemical characterization of a novel indole prenyltransferase from Streptomyces sp. SN-593.</title>
        <authorList>
            <person name="Takahashi S."/>
            <person name="Takagi H."/>
            <person name="Toyoda A."/>
            <person name="Uramoto M."/>
            <person name="Nogawa T."/>
            <person name="Ueki M."/>
            <person name="Sakaki Y."/>
            <person name="Osada H."/>
        </authorList>
    </citation>
    <scope>NUCLEOTIDE SEQUENCE [LARGE SCALE GENOMIC DNA]</scope>
    <source>
        <strain evidence="2 3">SN-593</strain>
    </source>
</reference>
<dbReference type="Proteomes" id="UP000595703">
    <property type="component" value="Chromosome"/>
</dbReference>
<dbReference type="EMBL" id="AP018365">
    <property type="protein sequence ID" value="BBA96692.1"/>
    <property type="molecule type" value="Genomic_DNA"/>
</dbReference>
<sequence>MAPLKTLTRPDTRGTAPQPAGVRLSGVVHEVFRERSQPLIGGDVRLAQDMLRAYGRADEFASFLARTGNSFIAMSDRLLTRLPEPLPELDAVLLAYQSPDLYYSDVAGCYLAQLPGAPVPCSVAEQGPGAPFTALRIADGMARLGELRHGALFVYDQNAAVWEANEEVQRRPDAAVLLALDGDGDGDVLVTALDEVRTREEDDPTPAEALEQAVAAHGGPAVLIGPSLAAAVAGSPVADRVTAAPDEACCTGVWAELGRRLPLTEPLLLADHDSAAGRFHSCLLVPAGAPEEDRLP</sequence>
<reference evidence="2 3" key="4">
    <citation type="journal article" date="2020" name="Sci. Rep.">
        <title>beta-carboline chemical signals induce reveromycin production through a LuxR family regulator in Streptomyces sp. SN-593.</title>
        <authorList>
            <person name="Panthee S."/>
            <person name="Kito N."/>
            <person name="Hayashi T."/>
            <person name="Shimizu T."/>
            <person name="Ishikawa J."/>
            <person name="Hamamoto H."/>
            <person name="Osada H."/>
            <person name="Takahashi S."/>
        </authorList>
    </citation>
    <scope>NUCLEOTIDE SEQUENCE [LARGE SCALE GENOMIC DNA]</scope>
    <source>
        <strain evidence="2 3">SN-593</strain>
    </source>
</reference>